<feature type="transmembrane region" description="Helical" evidence="1">
    <location>
        <begin position="76"/>
        <end position="97"/>
    </location>
</feature>
<dbReference type="AlphaFoldDB" id="A0A0A8HW54"/>
<proteinExistence type="predicted"/>
<evidence type="ECO:0000313" key="2">
    <source>
        <dbReference type="EMBL" id="AJD02124.1"/>
    </source>
</evidence>
<keyword evidence="1" id="KW-0812">Transmembrane</keyword>
<feature type="transmembrane region" description="Helical" evidence="1">
    <location>
        <begin position="18"/>
        <end position="36"/>
    </location>
</feature>
<sequence>MNCNCGFSIMSIVRYSKMIILLTVASLAAIVVFGNITDYNSNFQFVKHVMSMDTKPDYLGNAIVYRAITNPTIHHVAYIFIICFEAFIMLTALKGALDMFNARNSDAKTFHESKKFGIIALTCCCLLWFFGFQVVAAEWFGMWMSKTWNGLPDATRLVNYMLLALIYISIKNDD</sequence>
<keyword evidence="1" id="KW-0472">Membrane</keyword>
<feature type="transmembrane region" description="Helical" evidence="1">
    <location>
        <begin position="118"/>
        <end position="142"/>
    </location>
</feature>
<evidence type="ECO:0000313" key="3">
    <source>
        <dbReference type="Proteomes" id="UP000031130"/>
    </source>
</evidence>
<reference evidence="2 3" key="1">
    <citation type="journal article" date="2014" name="Genome Biol. Evol.">
        <title>Comparative Genomics of the Campylobacter lari Group.</title>
        <authorList>
            <person name="Miller W.G."/>
            <person name="Yee E."/>
            <person name="Chapman M.H."/>
            <person name="Smith T.P."/>
            <person name="Bono J.L."/>
            <person name="Huynh S."/>
            <person name="Parker C.T."/>
            <person name="Vandamme P."/>
            <person name="Luong K."/>
            <person name="Korlach J."/>
        </authorList>
    </citation>
    <scope>NUCLEOTIDE SEQUENCE [LARGE SCALE GENOMIC DNA]</scope>
    <source>
        <strain evidence="3">RM3659</strain>
    </source>
</reference>
<protein>
    <submittedName>
        <fullName evidence="2">Hypothetical membrane protein (DUF2165 domain)</fullName>
    </submittedName>
</protein>
<dbReference type="InterPro" id="IPR018681">
    <property type="entry name" value="DUF2165_transmembrane"/>
</dbReference>
<dbReference type="RefSeq" id="WP_039626610.1">
    <property type="nucleotide sequence ID" value="NZ_CP007775.1"/>
</dbReference>
<dbReference type="KEGG" id="cln:UPTC3659_1291"/>
<dbReference type="Proteomes" id="UP000031130">
    <property type="component" value="Chromosome"/>
</dbReference>
<dbReference type="Pfam" id="PF09933">
    <property type="entry name" value="DUF2165"/>
    <property type="match status" value="1"/>
</dbReference>
<feature type="transmembrane region" description="Helical" evidence="1">
    <location>
        <begin position="154"/>
        <end position="170"/>
    </location>
</feature>
<keyword evidence="1" id="KW-1133">Transmembrane helix</keyword>
<dbReference type="HOGENOM" id="CLU_110234_0_0_7"/>
<gene>
    <name evidence="2" type="ORF">UPTC3659_1291</name>
</gene>
<name>A0A0A8HW54_CAMLA</name>
<dbReference type="EMBL" id="CP007775">
    <property type="protein sequence ID" value="AJD02124.1"/>
    <property type="molecule type" value="Genomic_DNA"/>
</dbReference>
<evidence type="ECO:0000256" key="1">
    <source>
        <dbReference type="SAM" id="Phobius"/>
    </source>
</evidence>
<accession>A0A0A8HW54</accession>
<organism evidence="2 3">
    <name type="scientific">Campylobacter lari NCTC 11845</name>
    <dbReference type="NCBI Taxonomy" id="1388749"/>
    <lineage>
        <taxon>Bacteria</taxon>
        <taxon>Pseudomonadati</taxon>
        <taxon>Campylobacterota</taxon>
        <taxon>Epsilonproteobacteria</taxon>
        <taxon>Campylobacterales</taxon>
        <taxon>Campylobacteraceae</taxon>
        <taxon>Campylobacter</taxon>
    </lineage>
</organism>